<reference evidence="2 3" key="1">
    <citation type="submission" date="2023-05" db="EMBL/GenBank/DDBJ databases">
        <title>Gordonibacter KGMB12511T sp. nov., isolated from faeces of healthy Korean.</title>
        <authorList>
            <person name="Kim H.S."/>
            <person name="Kim J.-S."/>
            <person name="Suh M.K."/>
            <person name="Eom M.K."/>
            <person name="Do H.E."/>
            <person name="Lee J.-S."/>
        </authorList>
    </citation>
    <scope>NUCLEOTIDE SEQUENCE [LARGE SCALE GENOMIC DNA]</scope>
    <source>
        <strain evidence="2 3">KGMB12511</strain>
    </source>
</reference>
<protein>
    <submittedName>
        <fullName evidence="2">Tyrosine-protein phosphatase</fullName>
        <ecNumber evidence="2">3.1.3.48</ecNumber>
    </submittedName>
</protein>
<organism evidence="2 3">
    <name type="scientific">Gordonibacter faecis</name>
    <dbReference type="NCBI Taxonomy" id="3047475"/>
    <lineage>
        <taxon>Bacteria</taxon>
        <taxon>Bacillati</taxon>
        <taxon>Actinomycetota</taxon>
        <taxon>Coriobacteriia</taxon>
        <taxon>Eggerthellales</taxon>
        <taxon>Eggerthellaceae</taxon>
        <taxon>Gordonibacter</taxon>
    </lineage>
</organism>
<comment type="caution">
    <text evidence="2">The sequence shown here is derived from an EMBL/GenBank/DDBJ whole genome shotgun (WGS) entry which is preliminary data.</text>
</comment>
<dbReference type="Gene3D" id="3.90.190.10">
    <property type="entry name" value="Protein tyrosine phosphatase superfamily"/>
    <property type="match status" value="1"/>
</dbReference>
<dbReference type="EMBL" id="JASJEU010000008">
    <property type="protein sequence ID" value="MDJ1650084.1"/>
    <property type="molecule type" value="Genomic_DNA"/>
</dbReference>
<sequence length="293" mass="32128">MVDTVPDNFVPALGITDAEGLEKVSDGRIILEGLPNTRDVGGLPAADGRFVKHARLIRSGALAGATERDLEILTDNFDVRTVVDLRTAEERAEKPDPEDALMNVRFVDAPVLSTSAFGVTHEGGLRGMMKTLRTLQDDPAQIMMDLYQKMMLDEDSRRGFATFFNAVLNTPEGAVLWHCTVGKDRAGLAAMLLLHVLGVSRDDIMRDYLVTNRYVASRTEDITDALAKYHLAGKLESSIQVLNSADVRFLTAALDAAEQQYGSLDEYVERGVGVSADERAALRERYLTDNPQG</sequence>
<dbReference type="Pfam" id="PF13350">
    <property type="entry name" value="Y_phosphatase3"/>
    <property type="match status" value="1"/>
</dbReference>
<dbReference type="PANTHER" id="PTHR31126">
    <property type="entry name" value="TYROSINE-PROTEIN PHOSPHATASE"/>
    <property type="match status" value="1"/>
</dbReference>
<evidence type="ECO:0000256" key="1">
    <source>
        <dbReference type="ARBA" id="ARBA00009580"/>
    </source>
</evidence>
<dbReference type="InterPro" id="IPR029021">
    <property type="entry name" value="Prot-tyrosine_phosphatase-like"/>
</dbReference>
<evidence type="ECO:0000313" key="2">
    <source>
        <dbReference type="EMBL" id="MDJ1650084.1"/>
    </source>
</evidence>
<proteinExistence type="inferred from homology"/>
<dbReference type="Proteomes" id="UP001232750">
    <property type="component" value="Unassembled WGS sequence"/>
</dbReference>
<gene>
    <name evidence="2" type="ORF">QNJ86_04685</name>
</gene>
<evidence type="ECO:0000313" key="3">
    <source>
        <dbReference type="Proteomes" id="UP001232750"/>
    </source>
</evidence>
<dbReference type="RefSeq" id="WP_283831435.1">
    <property type="nucleotide sequence ID" value="NZ_JASJEU010000008.1"/>
</dbReference>
<name>A0ABT7DKM9_9ACTN</name>
<keyword evidence="3" id="KW-1185">Reference proteome</keyword>
<accession>A0ABT7DKM9</accession>
<dbReference type="EC" id="3.1.3.48" evidence="2"/>
<dbReference type="PANTHER" id="PTHR31126:SF1">
    <property type="entry name" value="TYROSINE SPECIFIC PROTEIN PHOSPHATASES DOMAIN-CONTAINING PROTEIN"/>
    <property type="match status" value="1"/>
</dbReference>
<dbReference type="GO" id="GO:0004725">
    <property type="term" value="F:protein tyrosine phosphatase activity"/>
    <property type="evidence" value="ECO:0007669"/>
    <property type="project" value="UniProtKB-EC"/>
</dbReference>
<dbReference type="SUPFAM" id="SSF52799">
    <property type="entry name" value="(Phosphotyrosine protein) phosphatases II"/>
    <property type="match status" value="1"/>
</dbReference>
<comment type="similarity">
    <text evidence="1">Belongs to the protein-tyrosine phosphatase family.</text>
</comment>
<keyword evidence="2" id="KW-0378">Hydrolase</keyword>
<dbReference type="InterPro" id="IPR026893">
    <property type="entry name" value="Tyr/Ser_Pase_IphP-type"/>
</dbReference>